<dbReference type="InterPro" id="IPR002491">
    <property type="entry name" value="ABC_transptr_periplasmic_BD"/>
</dbReference>
<keyword evidence="5" id="KW-1185">Reference proteome</keyword>
<dbReference type="PANTHER" id="PTHR30535">
    <property type="entry name" value="VITAMIN B12-BINDING PROTEIN"/>
    <property type="match status" value="1"/>
</dbReference>
<dbReference type="EMBL" id="SGWQ01000002">
    <property type="protein sequence ID" value="RZS43507.1"/>
    <property type="molecule type" value="Genomic_DNA"/>
</dbReference>
<evidence type="ECO:0000256" key="1">
    <source>
        <dbReference type="ARBA" id="ARBA00008814"/>
    </source>
</evidence>
<evidence type="ECO:0000313" key="5">
    <source>
        <dbReference type="Proteomes" id="UP000294257"/>
    </source>
</evidence>
<comment type="caution">
    <text evidence="4">The sequence shown here is derived from an EMBL/GenBank/DDBJ whole genome shotgun (WGS) entry which is preliminary data.</text>
</comment>
<proteinExistence type="inferred from homology"/>
<dbReference type="SUPFAM" id="SSF53807">
    <property type="entry name" value="Helical backbone' metal receptor"/>
    <property type="match status" value="1"/>
</dbReference>
<gene>
    <name evidence="4" type="ORF">EV193_102487</name>
</gene>
<protein>
    <submittedName>
        <fullName evidence="4">Iron complex transport system substrate-binding protein</fullName>
    </submittedName>
</protein>
<dbReference type="OrthoDB" id="9797850at2"/>
<dbReference type="Proteomes" id="UP000294257">
    <property type="component" value="Unassembled WGS sequence"/>
</dbReference>
<evidence type="ECO:0000256" key="2">
    <source>
        <dbReference type="SAM" id="SignalP"/>
    </source>
</evidence>
<evidence type="ECO:0000313" key="4">
    <source>
        <dbReference type="EMBL" id="RZS43507.1"/>
    </source>
</evidence>
<dbReference type="PANTHER" id="PTHR30535:SF7">
    <property type="entry name" value="IRON(III) DICITRATE-BINDING PROTEIN"/>
    <property type="match status" value="1"/>
</dbReference>
<reference evidence="4 5" key="1">
    <citation type="submission" date="2019-02" db="EMBL/GenBank/DDBJ databases">
        <title>Genomic Encyclopedia of Type Strains, Phase IV (KMG-IV): sequencing the most valuable type-strain genomes for metagenomic binning, comparative biology and taxonomic classification.</title>
        <authorList>
            <person name="Goeker M."/>
        </authorList>
    </citation>
    <scope>NUCLEOTIDE SEQUENCE [LARGE SCALE GENOMIC DNA]</scope>
    <source>
        <strain evidence="4 5">DSM 101727</strain>
    </source>
</reference>
<dbReference type="InterPro" id="IPR050902">
    <property type="entry name" value="ABC_Transporter_SBP"/>
</dbReference>
<accession>A0A4Q7L2Q4</accession>
<dbReference type="PROSITE" id="PS50983">
    <property type="entry name" value="FE_B12_PBP"/>
    <property type="match status" value="1"/>
</dbReference>
<feature type="signal peptide" evidence="2">
    <location>
        <begin position="1"/>
        <end position="26"/>
    </location>
</feature>
<dbReference type="Pfam" id="PF01497">
    <property type="entry name" value="Peripla_BP_2"/>
    <property type="match status" value="1"/>
</dbReference>
<dbReference type="RefSeq" id="WP_130343340.1">
    <property type="nucleotide sequence ID" value="NZ_SGWQ01000002.1"/>
</dbReference>
<feature type="chain" id="PRO_5020736714" evidence="2">
    <location>
        <begin position="27"/>
        <end position="331"/>
    </location>
</feature>
<sequence>MPARARAGLILAATLIAAGCANQTNAAPTGATTTLRSCGTEITVPRPPKRVVTLDQPSTETLIALGVADRMVGTANLKTKVAPQYADAYGKIPVLNPKYLTSEQLRAATPDFAVAASAELFTKDRAGTRAELGELGLPAYVSGLDCPKDNDPGLAAFDLLFRDFENFGRIFGVEDRATAMITEQRAVLRRASDARAGLIGTPSVAYLYSTAKGIPYVAGRTGLPNEMSRLLGVRNVFDDVADDWPEVSWEELAKRNPDVIVIGDLAERGLPGDSAADKIDLMRRDPVMSQLKAVRDNRFIIAPGVELDPTVRSVNALRVITDGLRTLGHVR</sequence>
<dbReference type="AlphaFoldDB" id="A0A4Q7L2Q4"/>
<keyword evidence="2" id="KW-0732">Signal</keyword>
<dbReference type="PROSITE" id="PS51257">
    <property type="entry name" value="PROKAR_LIPOPROTEIN"/>
    <property type="match status" value="1"/>
</dbReference>
<name>A0A4Q7L2Q4_9PSEU</name>
<organism evidence="4 5">
    <name type="scientific">Herbihabitans rhizosphaerae</name>
    <dbReference type="NCBI Taxonomy" id="1872711"/>
    <lineage>
        <taxon>Bacteria</taxon>
        <taxon>Bacillati</taxon>
        <taxon>Actinomycetota</taxon>
        <taxon>Actinomycetes</taxon>
        <taxon>Pseudonocardiales</taxon>
        <taxon>Pseudonocardiaceae</taxon>
        <taxon>Herbihabitans</taxon>
    </lineage>
</organism>
<dbReference type="Gene3D" id="3.40.50.1980">
    <property type="entry name" value="Nitrogenase molybdenum iron protein domain"/>
    <property type="match status" value="2"/>
</dbReference>
<evidence type="ECO:0000259" key="3">
    <source>
        <dbReference type="PROSITE" id="PS50983"/>
    </source>
</evidence>
<comment type="similarity">
    <text evidence="1">Belongs to the bacterial solute-binding protein 8 family.</text>
</comment>
<feature type="domain" description="Fe/B12 periplasmic-binding" evidence="3">
    <location>
        <begin position="50"/>
        <end position="331"/>
    </location>
</feature>